<keyword evidence="3" id="KW-1185">Reference proteome</keyword>
<evidence type="ECO:0000256" key="1">
    <source>
        <dbReference type="SAM" id="MobiDB-lite"/>
    </source>
</evidence>
<proteinExistence type="predicted"/>
<accession>J3KLE1</accession>
<reference evidence="3" key="2">
    <citation type="journal article" date="2010" name="Genome Res.">
        <title>Population genomic sequencing of Coccidioides fungi reveals recent hybridization and transposon control.</title>
        <authorList>
            <person name="Neafsey D.E."/>
            <person name="Barker B.M."/>
            <person name="Sharpton T.J."/>
            <person name="Stajich J.E."/>
            <person name="Park D.J."/>
            <person name="Whiston E."/>
            <person name="Hung C.-Y."/>
            <person name="McMahan C."/>
            <person name="White J."/>
            <person name="Sykes S."/>
            <person name="Heiman D."/>
            <person name="Young S."/>
            <person name="Zeng Q."/>
            <person name="Abouelleil A."/>
            <person name="Aftuck L."/>
            <person name="Bessette D."/>
            <person name="Brown A."/>
            <person name="FitzGerald M."/>
            <person name="Lui A."/>
            <person name="Macdonald J.P."/>
            <person name="Priest M."/>
            <person name="Orbach M.J."/>
            <person name="Galgiani J.N."/>
            <person name="Kirkland T.N."/>
            <person name="Cole G.T."/>
            <person name="Birren B.W."/>
            <person name="Henn M.R."/>
            <person name="Taylor J.W."/>
            <person name="Rounsley S.D."/>
        </authorList>
    </citation>
    <scope>GENOME REANNOTATION</scope>
    <source>
        <strain evidence="3">RS</strain>
    </source>
</reference>
<protein>
    <submittedName>
        <fullName evidence="2">Uncharacterized protein</fullName>
    </submittedName>
</protein>
<dbReference type="GeneID" id="4566166"/>
<feature type="region of interest" description="Disordered" evidence="1">
    <location>
        <begin position="31"/>
        <end position="60"/>
    </location>
</feature>
<dbReference type="InParanoid" id="J3KLE1"/>
<dbReference type="EMBL" id="GG704911">
    <property type="protein sequence ID" value="EAS37089.3"/>
    <property type="molecule type" value="Genomic_DNA"/>
</dbReference>
<dbReference type="Proteomes" id="UP000001261">
    <property type="component" value="Unassembled WGS sequence"/>
</dbReference>
<reference evidence="3" key="1">
    <citation type="journal article" date="2009" name="Genome Res.">
        <title>Comparative genomic analyses of the human fungal pathogens Coccidioides and their relatives.</title>
        <authorList>
            <person name="Sharpton T.J."/>
            <person name="Stajich J.E."/>
            <person name="Rounsley S.D."/>
            <person name="Gardner M.J."/>
            <person name="Wortman J.R."/>
            <person name="Jordar V.S."/>
            <person name="Maiti R."/>
            <person name="Kodira C.D."/>
            <person name="Neafsey D.E."/>
            <person name="Zeng Q."/>
            <person name="Hung C.-Y."/>
            <person name="McMahan C."/>
            <person name="Muszewska A."/>
            <person name="Grynberg M."/>
            <person name="Mandel M.A."/>
            <person name="Kellner E.M."/>
            <person name="Barker B.M."/>
            <person name="Galgiani J.N."/>
            <person name="Orbach M.J."/>
            <person name="Kirkland T.N."/>
            <person name="Cole G.T."/>
            <person name="Henn M.R."/>
            <person name="Birren B.W."/>
            <person name="Taylor J.W."/>
        </authorList>
    </citation>
    <scope>NUCLEOTIDE SEQUENCE [LARGE SCALE GENOMIC DNA]</scope>
    <source>
        <strain evidence="3">RS</strain>
    </source>
</reference>
<dbReference type="RefSeq" id="XP_001248672.2">
    <property type="nucleotide sequence ID" value="XM_001248671.2"/>
</dbReference>
<evidence type="ECO:0000313" key="3">
    <source>
        <dbReference type="Proteomes" id="UP000001261"/>
    </source>
</evidence>
<organism evidence="2 3">
    <name type="scientific">Coccidioides immitis (strain RS)</name>
    <name type="common">Valley fever fungus</name>
    <dbReference type="NCBI Taxonomy" id="246410"/>
    <lineage>
        <taxon>Eukaryota</taxon>
        <taxon>Fungi</taxon>
        <taxon>Dikarya</taxon>
        <taxon>Ascomycota</taxon>
        <taxon>Pezizomycotina</taxon>
        <taxon>Eurotiomycetes</taxon>
        <taxon>Eurotiomycetidae</taxon>
        <taxon>Onygenales</taxon>
        <taxon>Onygenaceae</taxon>
        <taxon>Coccidioides</taxon>
    </lineage>
</organism>
<dbReference type="VEuPathDB" id="FungiDB:CIMG_02443"/>
<dbReference type="AlphaFoldDB" id="J3KLE1"/>
<dbReference type="KEGG" id="cim:CIMG_02443"/>
<name>J3KLE1_COCIM</name>
<evidence type="ECO:0000313" key="2">
    <source>
        <dbReference type="EMBL" id="EAS37089.3"/>
    </source>
</evidence>
<feature type="region of interest" description="Disordered" evidence="1">
    <location>
        <begin position="86"/>
        <end position="115"/>
    </location>
</feature>
<sequence>MQQQQQQQKHSTPTGQTLLCAAGLMTLQRTTQTTGPDKSAIINSNHARAGTGPSPHAKESWGKVGKGYSIFCFCFFFFSSVSSSASLQQNPGRRRGGARQHPCQSQLTLGSAPRDPPLTRAQFLLSSPPGIVRNRAVLSDFSALQKKKRKKKKKP</sequence>
<feature type="compositionally biased region" description="Polar residues" evidence="1">
    <location>
        <begin position="31"/>
        <end position="46"/>
    </location>
</feature>
<gene>
    <name evidence="2" type="ORF">CIMG_02443</name>
</gene>